<dbReference type="AlphaFoldDB" id="A0A4R7TFT4"/>
<reference evidence="1 2" key="1">
    <citation type="submission" date="2019-03" db="EMBL/GenBank/DDBJ databases">
        <title>Genomic Encyclopedia of Type Strains, Phase III (KMG-III): the genomes of soil and plant-associated and newly described type strains.</title>
        <authorList>
            <person name="Whitman W."/>
        </authorList>
    </citation>
    <scope>NUCLEOTIDE SEQUENCE [LARGE SCALE GENOMIC DNA]</scope>
    <source>
        <strain evidence="1 2">VKM Ac-2575</strain>
    </source>
</reference>
<keyword evidence="2" id="KW-1185">Reference proteome</keyword>
<evidence type="ECO:0000313" key="2">
    <source>
        <dbReference type="Proteomes" id="UP000295151"/>
    </source>
</evidence>
<dbReference type="EMBL" id="SOCE01000001">
    <property type="protein sequence ID" value="TDU91054.1"/>
    <property type="molecule type" value="Genomic_DNA"/>
</dbReference>
<dbReference type="Proteomes" id="UP000295151">
    <property type="component" value="Unassembled WGS sequence"/>
</dbReference>
<gene>
    <name evidence="1" type="ORF">EV138_4655</name>
</gene>
<comment type="caution">
    <text evidence="1">The sequence shown here is derived from an EMBL/GenBank/DDBJ whole genome shotgun (WGS) entry which is preliminary data.</text>
</comment>
<organism evidence="1 2">
    <name type="scientific">Kribbella voronezhensis</name>
    <dbReference type="NCBI Taxonomy" id="2512212"/>
    <lineage>
        <taxon>Bacteria</taxon>
        <taxon>Bacillati</taxon>
        <taxon>Actinomycetota</taxon>
        <taxon>Actinomycetes</taxon>
        <taxon>Propionibacteriales</taxon>
        <taxon>Kribbellaceae</taxon>
        <taxon>Kribbella</taxon>
    </lineage>
</organism>
<accession>A0A4R7TFT4</accession>
<dbReference type="OrthoDB" id="3830495at2"/>
<name>A0A4R7TFT4_9ACTN</name>
<protein>
    <submittedName>
        <fullName evidence="1">Uncharacterized protein</fullName>
    </submittedName>
</protein>
<dbReference type="RefSeq" id="WP_133980854.1">
    <property type="nucleotide sequence ID" value="NZ_SOCE01000001.1"/>
</dbReference>
<evidence type="ECO:0000313" key="1">
    <source>
        <dbReference type="EMBL" id="TDU91054.1"/>
    </source>
</evidence>
<sequence length="74" mass="8032">MTYFIAGNTAVENARAVAQSALPNAPQQEYHEPAPRRSYAVRARLSAFLRTAAAHELKLADRIAPQPHCEAASS</sequence>
<proteinExistence type="predicted"/>